<dbReference type="InterPro" id="IPR011761">
    <property type="entry name" value="ATP-grasp"/>
</dbReference>
<sequence>MSRSTADWSRTALLVRESRGHWVGEAAAAVHAAGLRAVLLAPPMPEEEAAALSEVVDGVVAVDDVHDLGTLLVAVHETTGGARPAGMMTGSDGLVAVVAQAAEALGVARCSAEVFTVARNKHAVRRVLTEAGLPGPRFALIGDAEEATAVADHVGLPAIVKPVNGAGSNLVRTVTTVTELADAYRLLATRLPESTDPRYHRSVSGRAGEPELDPTRVFLVEGLLRGPEYAIDVLVRDGEVEPVELLDKPLIDEHKFELALSCPPLGLTTERAKVVTDAVCEAIRALGLDNTVAHVEVIDDEVAGPTIVEINAGRPAGSIMPLLAKLRTGVDVFAEATSLALGTPPPKREAPSLPIQLGMLILYPRESGRLVAVHGVDEVAELPEVIDVVTTLTPGELVNDDQEVYGVNLVVAGFTDHDDLATLYDEAAKKVRFELEETS</sequence>
<dbReference type="InterPro" id="IPR040570">
    <property type="entry name" value="LAL_C2"/>
</dbReference>
<keyword evidence="1" id="KW-0436">Ligase</keyword>
<dbReference type="HOGENOM" id="CLU_631477_0_0_11"/>
<dbReference type="Pfam" id="PF13535">
    <property type="entry name" value="ATP-grasp_4"/>
    <property type="match status" value="1"/>
</dbReference>
<dbReference type="STRING" id="882082.SaccyDRAFT_2295"/>
<gene>
    <name evidence="6" type="ORF">SaccyDRAFT_2295</name>
</gene>
<feature type="domain" description="ATP-grasp" evidence="5">
    <location>
        <begin position="125"/>
        <end position="341"/>
    </location>
</feature>
<evidence type="ECO:0000313" key="7">
    <source>
        <dbReference type="Proteomes" id="UP000002791"/>
    </source>
</evidence>
<evidence type="ECO:0000256" key="2">
    <source>
        <dbReference type="ARBA" id="ARBA00022741"/>
    </source>
</evidence>
<keyword evidence="3 4" id="KW-0067">ATP-binding</keyword>
<dbReference type="AlphaFoldDB" id="H5XPU5"/>
<accession>H5XPU5</accession>
<dbReference type="GO" id="GO:0016874">
    <property type="term" value="F:ligase activity"/>
    <property type="evidence" value="ECO:0007669"/>
    <property type="project" value="UniProtKB-KW"/>
</dbReference>
<reference evidence="6 7" key="1">
    <citation type="submission" date="2011-11" db="EMBL/GenBank/DDBJ databases">
        <title>The Noncontiguous Finished sequence of Saccharomonospora cyanea NA-134.</title>
        <authorList>
            <consortium name="US DOE Joint Genome Institute"/>
            <person name="Lucas S."/>
            <person name="Han J."/>
            <person name="Lapidus A."/>
            <person name="Cheng J.-F."/>
            <person name="Goodwin L."/>
            <person name="Pitluck S."/>
            <person name="Peters L."/>
            <person name="Ovchinnikova G."/>
            <person name="Lu M."/>
            <person name="Detter J.C."/>
            <person name="Han C."/>
            <person name="Tapia R."/>
            <person name="Land M."/>
            <person name="Hauser L."/>
            <person name="Kyrpides N."/>
            <person name="Ivanova N."/>
            <person name="Pagani I."/>
            <person name="Brambilla E.-M."/>
            <person name="Klenk H.-P."/>
            <person name="Woyke T."/>
        </authorList>
    </citation>
    <scope>NUCLEOTIDE SEQUENCE [LARGE SCALE GENOMIC DNA]</scope>
    <source>
        <strain evidence="6 7">NA-134</strain>
    </source>
</reference>
<dbReference type="EMBL" id="CM001440">
    <property type="protein sequence ID" value="EHR61174.1"/>
    <property type="molecule type" value="Genomic_DNA"/>
</dbReference>
<evidence type="ECO:0000256" key="1">
    <source>
        <dbReference type="ARBA" id="ARBA00022598"/>
    </source>
</evidence>
<dbReference type="Gene3D" id="3.30.470.20">
    <property type="entry name" value="ATP-grasp fold, B domain"/>
    <property type="match status" value="1"/>
</dbReference>
<evidence type="ECO:0000256" key="4">
    <source>
        <dbReference type="PROSITE-ProRule" id="PRU00409"/>
    </source>
</evidence>
<dbReference type="Proteomes" id="UP000002791">
    <property type="component" value="Chromosome"/>
</dbReference>
<dbReference type="Gene3D" id="3.40.50.20">
    <property type="match status" value="1"/>
</dbReference>
<organism evidence="6 7">
    <name type="scientific">Saccharomonospora cyanea NA-134</name>
    <dbReference type="NCBI Taxonomy" id="882082"/>
    <lineage>
        <taxon>Bacteria</taxon>
        <taxon>Bacillati</taxon>
        <taxon>Actinomycetota</taxon>
        <taxon>Actinomycetes</taxon>
        <taxon>Pseudonocardiales</taxon>
        <taxon>Pseudonocardiaceae</taxon>
        <taxon>Saccharomonospora</taxon>
    </lineage>
</organism>
<keyword evidence="7" id="KW-1185">Reference proteome</keyword>
<dbReference type="PANTHER" id="PTHR43585:SF2">
    <property type="entry name" value="ATP-GRASP ENZYME FSQD"/>
    <property type="match status" value="1"/>
</dbReference>
<keyword evidence="2 4" id="KW-0547">Nucleotide-binding</keyword>
<dbReference type="GO" id="GO:0005524">
    <property type="term" value="F:ATP binding"/>
    <property type="evidence" value="ECO:0007669"/>
    <property type="project" value="UniProtKB-UniRule"/>
</dbReference>
<dbReference type="PROSITE" id="PS50975">
    <property type="entry name" value="ATP_GRASP"/>
    <property type="match status" value="1"/>
</dbReference>
<evidence type="ECO:0000256" key="3">
    <source>
        <dbReference type="ARBA" id="ARBA00022840"/>
    </source>
</evidence>
<dbReference type="OrthoDB" id="3596536at2"/>
<name>H5XPU5_9PSEU</name>
<dbReference type="RefSeq" id="WP_005456238.1">
    <property type="nucleotide sequence ID" value="NZ_CM001440.1"/>
</dbReference>
<dbReference type="SUPFAM" id="SSF56059">
    <property type="entry name" value="Glutathione synthetase ATP-binding domain-like"/>
    <property type="match status" value="1"/>
</dbReference>
<dbReference type="InterPro" id="IPR052032">
    <property type="entry name" value="ATP-dep_AA_Ligase"/>
</dbReference>
<proteinExistence type="predicted"/>
<dbReference type="Pfam" id="PF18603">
    <property type="entry name" value="LAL_C2"/>
    <property type="match status" value="1"/>
</dbReference>
<evidence type="ECO:0000313" key="6">
    <source>
        <dbReference type="EMBL" id="EHR61174.1"/>
    </source>
</evidence>
<dbReference type="eggNOG" id="COG0458">
    <property type="taxonomic scope" value="Bacteria"/>
</dbReference>
<dbReference type="GO" id="GO:0046872">
    <property type="term" value="F:metal ion binding"/>
    <property type="evidence" value="ECO:0007669"/>
    <property type="project" value="InterPro"/>
</dbReference>
<evidence type="ECO:0000259" key="5">
    <source>
        <dbReference type="PROSITE" id="PS50975"/>
    </source>
</evidence>
<dbReference type="PANTHER" id="PTHR43585">
    <property type="entry name" value="FUMIPYRROLE BIOSYNTHESIS PROTEIN C"/>
    <property type="match status" value="1"/>
</dbReference>
<protein>
    <submittedName>
        <fullName evidence="6">Biotin carboxylase</fullName>
    </submittedName>
</protein>